<keyword evidence="2" id="KW-1185">Reference proteome</keyword>
<comment type="caution">
    <text evidence="1">The sequence shown here is derived from an EMBL/GenBank/DDBJ whole genome shotgun (WGS) entry which is preliminary data.</text>
</comment>
<evidence type="ECO:0000313" key="2">
    <source>
        <dbReference type="Proteomes" id="UP000188268"/>
    </source>
</evidence>
<dbReference type="AlphaFoldDB" id="A0A1R3G7E3"/>
<accession>A0A1R3G7E3</accession>
<dbReference type="EMBL" id="AWWV01015075">
    <property type="protein sequence ID" value="OMO53940.1"/>
    <property type="molecule type" value="Genomic_DNA"/>
</dbReference>
<evidence type="ECO:0000313" key="1">
    <source>
        <dbReference type="EMBL" id="OMO53940.1"/>
    </source>
</evidence>
<gene>
    <name evidence="1" type="ORF">CCACVL1_28193</name>
</gene>
<organism evidence="1 2">
    <name type="scientific">Corchorus capsularis</name>
    <name type="common">Jute</name>
    <dbReference type="NCBI Taxonomy" id="210143"/>
    <lineage>
        <taxon>Eukaryota</taxon>
        <taxon>Viridiplantae</taxon>
        <taxon>Streptophyta</taxon>
        <taxon>Embryophyta</taxon>
        <taxon>Tracheophyta</taxon>
        <taxon>Spermatophyta</taxon>
        <taxon>Magnoliopsida</taxon>
        <taxon>eudicotyledons</taxon>
        <taxon>Gunneridae</taxon>
        <taxon>Pentapetalae</taxon>
        <taxon>rosids</taxon>
        <taxon>malvids</taxon>
        <taxon>Malvales</taxon>
        <taxon>Malvaceae</taxon>
        <taxon>Grewioideae</taxon>
        <taxon>Apeibeae</taxon>
        <taxon>Corchorus</taxon>
    </lineage>
</organism>
<feature type="non-terminal residue" evidence="1">
    <location>
        <position position="1"/>
    </location>
</feature>
<reference evidence="1 2" key="1">
    <citation type="submission" date="2013-09" db="EMBL/GenBank/DDBJ databases">
        <title>Corchorus capsularis genome sequencing.</title>
        <authorList>
            <person name="Alam M."/>
            <person name="Haque M.S."/>
            <person name="Islam M.S."/>
            <person name="Emdad E.M."/>
            <person name="Islam M.M."/>
            <person name="Ahmed B."/>
            <person name="Halim A."/>
            <person name="Hossen Q.M.M."/>
            <person name="Hossain M.Z."/>
            <person name="Ahmed R."/>
            <person name="Khan M.M."/>
            <person name="Islam R."/>
            <person name="Rashid M.M."/>
            <person name="Khan S.A."/>
            <person name="Rahman M.S."/>
            <person name="Alam M."/>
        </authorList>
    </citation>
    <scope>NUCLEOTIDE SEQUENCE [LARGE SCALE GENOMIC DNA]</scope>
    <source>
        <strain evidence="2">cv. CVL-1</strain>
        <tissue evidence="1">Whole seedling</tissue>
    </source>
</reference>
<proteinExistence type="predicted"/>
<protein>
    <submittedName>
        <fullName evidence="1">Uncharacterized protein</fullName>
    </submittedName>
</protein>
<dbReference type="Proteomes" id="UP000188268">
    <property type="component" value="Unassembled WGS sequence"/>
</dbReference>
<dbReference type="Gramene" id="OMO53940">
    <property type="protein sequence ID" value="OMO53940"/>
    <property type="gene ID" value="CCACVL1_28193"/>
</dbReference>
<name>A0A1R3G7E3_COCAP</name>
<sequence>GSPVLAGDDFYFGGGLKPCLQRFSVQIC</sequence>